<evidence type="ECO:0000256" key="1">
    <source>
        <dbReference type="SAM" id="MobiDB-lite"/>
    </source>
</evidence>
<keyword evidence="2" id="KW-1133">Transmembrane helix</keyword>
<accession>A0ABR1MC71</accession>
<dbReference type="EMBL" id="JBBPEH010000001">
    <property type="protein sequence ID" value="KAK7544202.1"/>
    <property type="molecule type" value="Genomic_DNA"/>
</dbReference>
<feature type="region of interest" description="Disordered" evidence="1">
    <location>
        <begin position="77"/>
        <end position="144"/>
    </location>
</feature>
<keyword evidence="4" id="KW-1185">Reference proteome</keyword>
<dbReference type="RefSeq" id="XP_066659437.1">
    <property type="nucleotide sequence ID" value="XM_066797868.1"/>
</dbReference>
<keyword evidence="2" id="KW-0812">Transmembrane</keyword>
<sequence>MAALSKLVERAEHAEYSEHGPVFVVTLVIILFMAISILSSIIYVLTTPRARDFMPEWRARTGARPYRTARALEEAVPLTRPGPVVAGPSTRREVSSPRRPKARNSDALPKFQSTRTRAGSSRRPRPAEQFEDIELSEMKPVHMV</sequence>
<keyword evidence="2" id="KW-0472">Membrane</keyword>
<organism evidence="3 4">
    <name type="scientific">Phyllosticta citribraziliensis</name>
    <dbReference type="NCBI Taxonomy" id="989973"/>
    <lineage>
        <taxon>Eukaryota</taxon>
        <taxon>Fungi</taxon>
        <taxon>Dikarya</taxon>
        <taxon>Ascomycota</taxon>
        <taxon>Pezizomycotina</taxon>
        <taxon>Dothideomycetes</taxon>
        <taxon>Dothideomycetes incertae sedis</taxon>
        <taxon>Botryosphaeriales</taxon>
        <taxon>Phyllostictaceae</taxon>
        <taxon>Phyllosticta</taxon>
    </lineage>
</organism>
<feature type="transmembrane region" description="Helical" evidence="2">
    <location>
        <begin position="20"/>
        <end position="45"/>
    </location>
</feature>
<protein>
    <submittedName>
        <fullName evidence="3">Uncharacterized protein</fullName>
    </submittedName>
</protein>
<evidence type="ECO:0000313" key="4">
    <source>
        <dbReference type="Proteomes" id="UP001360953"/>
    </source>
</evidence>
<name>A0ABR1MC71_9PEZI</name>
<evidence type="ECO:0000313" key="3">
    <source>
        <dbReference type="EMBL" id="KAK7544202.1"/>
    </source>
</evidence>
<reference evidence="3 4" key="1">
    <citation type="submission" date="2024-04" db="EMBL/GenBank/DDBJ databases">
        <title>Phyllosticta paracitricarpa is synonymous to the EU quarantine fungus P. citricarpa based on phylogenomic analyses.</title>
        <authorList>
            <consortium name="Lawrence Berkeley National Laboratory"/>
            <person name="Van ingen-buijs V.A."/>
            <person name="Van westerhoven A.C."/>
            <person name="Haridas S."/>
            <person name="Skiadas P."/>
            <person name="Martin F."/>
            <person name="Groenewald J.Z."/>
            <person name="Crous P.W."/>
            <person name="Seidl M.F."/>
        </authorList>
    </citation>
    <scope>NUCLEOTIDE SEQUENCE [LARGE SCALE GENOMIC DNA]</scope>
    <source>
        <strain evidence="3 4">CPC 17464</strain>
    </source>
</reference>
<comment type="caution">
    <text evidence="3">The sequence shown here is derived from an EMBL/GenBank/DDBJ whole genome shotgun (WGS) entry which is preliminary data.</text>
</comment>
<dbReference type="GeneID" id="92030774"/>
<proteinExistence type="predicted"/>
<gene>
    <name evidence="3" type="ORF">J3D65DRAFT_598864</name>
</gene>
<dbReference type="Proteomes" id="UP001360953">
    <property type="component" value="Unassembled WGS sequence"/>
</dbReference>
<evidence type="ECO:0000256" key="2">
    <source>
        <dbReference type="SAM" id="Phobius"/>
    </source>
</evidence>